<gene>
    <name evidence="1" type="ORF">Vadar_033660</name>
</gene>
<comment type="caution">
    <text evidence="1">The sequence shown here is derived from an EMBL/GenBank/DDBJ whole genome shotgun (WGS) entry which is preliminary data.</text>
</comment>
<keyword evidence="2" id="KW-1185">Reference proteome</keyword>
<evidence type="ECO:0000313" key="2">
    <source>
        <dbReference type="Proteomes" id="UP000828048"/>
    </source>
</evidence>
<name>A0ACB7Y3I5_9ERIC</name>
<proteinExistence type="predicted"/>
<protein>
    <submittedName>
        <fullName evidence="1">Uncharacterized protein</fullName>
    </submittedName>
</protein>
<dbReference type="EMBL" id="CM037155">
    <property type="protein sequence ID" value="KAH7848086.1"/>
    <property type="molecule type" value="Genomic_DNA"/>
</dbReference>
<evidence type="ECO:0000313" key="1">
    <source>
        <dbReference type="EMBL" id="KAH7848086.1"/>
    </source>
</evidence>
<sequence length="512" mass="57696">MFIPIAVVAVLGLFLRLHNTLVVEPRRLRSKLRKQGIDGPPPTFLLGNVMEIKNAWHGNITKDENDPNHPVLLPTDPNTHDCTTSLFRFLKKWSQLYGQVFVFSVGYKQIVHVHHPDFLRDLKTCTSLELRRPSYQQFKALLGQGIVTSNGTVWKHQRKIIAPEFSLEKVKGMMNIITESAVILLNAWKGRIEAEGGFATINIDHDVRSFTGNVMSRAYFGSNFSKGEAIFLKLRALQRSISKMTLTSAVPLMRYIPTTPNRETWALEKDLRTLILNVVEERKKLGTGDDKDLLQMLIEGAKSSELGIERFIVDNSKTLYLGGYETPAVSAEWCLMLLAANQKWQDRVRAEVLEVCGGRIPDYDMIRKMKQLTMVLNESLRLYPPVPTLSREALTDMKIGGIEVPKGAHLLSWIAALHTDPEFWGPDSHEFNPERFANGITGACKLPHLYMPFGVGPRVCPGQFLAMAEIKLLIALILSNFSFSLSPNYVHSPTFVMVTEPEYGVDLVVKNL</sequence>
<dbReference type="Proteomes" id="UP000828048">
    <property type="component" value="Chromosome 5"/>
</dbReference>
<accession>A0ACB7Y3I5</accession>
<organism evidence="1 2">
    <name type="scientific">Vaccinium darrowii</name>
    <dbReference type="NCBI Taxonomy" id="229202"/>
    <lineage>
        <taxon>Eukaryota</taxon>
        <taxon>Viridiplantae</taxon>
        <taxon>Streptophyta</taxon>
        <taxon>Embryophyta</taxon>
        <taxon>Tracheophyta</taxon>
        <taxon>Spermatophyta</taxon>
        <taxon>Magnoliopsida</taxon>
        <taxon>eudicotyledons</taxon>
        <taxon>Gunneridae</taxon>
        <taxon>Pentapetalae</taxon>
        <taxon>asterids</taxon>
        <taxon>Ericales</taxon>
        <taxon>Ericaceae</taxon>
        <taxon>Vaccinioideae</taxon>
        <taxon>Vaccinieae</taxon>
        <taxon>Vaccinium</taxon>
    </lineage>
</organism>
<reference evidence="1 2" key="1">
    <citation type="journal article" date="2021" name="Hortic Res">
        <title>High-quality reference genome and annotation aids understanding of berry development for evergreen blueberry (Vaccinium darrowii).</title>
        <authorList>
            <person name="Yu J."/>
            <person name="Hulse-Kemp A.M."/>
            <person name="Babiker E."/>
            <person name="Staton M."/>
        </authorList>
    </citation>
    <scope>NUCLEOTIDE SEQUENCE [LARGE SCALE GENOMIC DNA]</scope>
    <source>
        <strain evidence="2">cv. NJ 8807/NJ 8810</strain>
        <tissue evidence="1">Young leaf</tissue>
    </source>
</reference>